<dbReference type="EMBL" id="PXYX01000023">
    <property type="protein sequence ID" value="PSR26358.1"/>
    <property type="molecule type" value="Genomic_DNA"/>
</dbReference>
<dbReference type="Gene3D" id="3.10.28.20">
    <property type="entry name" value="Acetamidase/Formamidase-like domains"/>
    <property type="match status" value="1"/>
</dbReference>
<dbReference type="Pfam" id="PF03069">
    <property type="entry name" value="FmdA_AmdA"/>
    <property type="match status" value="2"/>
</dbReference>
<evidence type="ECO:0000313" key="2">
    <source>
        <dbReference type="Proteomes" id="UP000242705"/>
    </source>
</evidence>
<reference evidence="1 2" key="1">
    <citation type="journal article" date="2014" name="BMC Genomics">
        <title>Comparison of environmental and isolate Sulfobacillus genomes reveals diverse carbon, sulfur, nitrogen, and hydrogen metabolisms.</title>
        <authorList>
            <person name="Justice N.B."/>
            <person name="Norman A."/>
            <person name="Brown C.T."/>
            <person name="Singh A."/>
            <person name="Thomas B.C."/>
            <person name="Banfield J.F."/>
        </authorList>
    </citation>
    <scope>NUCLEOTIDE SEQUENCE [LARGE SCALE GENOMIC DNA]</scope>
    <source>
        <strain evidence="1">AMDSBA5</strain>
    </source>
</reference>
<dbReference type="GO" id="GO:0016811">
    <property type="term" value="F:hydrolase activity, acting on carbon-nitrogen (but not peptide) bonds, in linear amides"/>
    <property type="evidence" value="ECO:0007669"/>
    <property type="project" value="InterPro"/>
</dbReference>
<dbReference type="InterPro" id="IPR004304">
    <property type="entry name" value="FmdA_AmdA"/>
</dbReference>
<comment type="caution">
    <text evidence="1">The sequence shown here is derived from an EMBL/GenBank/DDBJ whole genome shotgun (WGS) entry which is preliminary data.</text>
</comment>
<name>A0A2T2WVU6_SULTH</name>
<dbReference type="PANTHER" id="PTHR31891">
    <property type="entry name" value="FORMAMIDASE C869.04-RELATED"/>
    <property type="match status" value="1"/>
</dbReference>
<protein>
    <submittedName>
        <fullName evidence="1">Acetamidase</fullName>
    </submittedName>
</protein>
<proteinExistence type="predicted"/>
<dbReference type="PANTHER" id="PTHR31891:SF1">
    <property type="entry name" value="FORMAMIDASE C869.04-RELATED"/>
    <property type="match status" value="1"/>
</dbReference>
<accession>A0A2T2WVU6</accession>
<dbReference type="SUPFAM" id="SSF141130">
    <property type="entry name" value="Acetamidase/Formamidase-like"/>
    <property type="match status" value="1"/>
</dbReference>
<organism evidence="1 2">
    <name type="scientific">Sulfobacillus thermosulfidooxidans</name>
    <dbReference type="NCBI Taxonomy" id="28034"/>
    <lineage>
        <taxon>Bacteria</taxon>
        <taxon>Bacillati</taxon>
        <taxon>Bacillota</taxon>
        <taxon>Clostridia</taxon>
        <taxon>Eubacteriales</taxon>
        <taxon>Clostridiales Family XVII. Incertae Sedis</taxon>
        <taxon>Sulfobacillus</taxon>
    </lineage>
</organism>
<dbReference type="AlphaFoldDB" id="A0A2T2WVU6"/>
<dbReference type="Proteomes" id="UP000242705">
    <property type="component" value="Unassembled WGS sequence"/>
</dbReference>
<gene>
    <name evidence="1" type="ORF">C7B47_10695</name>
</gene>
<evidence type="ECO:0000313" key="1">
    <source>
        <dbReference type="EMBL" id="PSR26358.1"/>
    </source>
</evidence>
<sequence length="313" mass="34067">MRRIFVLSFHLSKSQSHLVWNNHLEPVLHVPNHATIEVEITNASGGQLSPTSQTEDVRQLDFSRVNPVTGPIYIDDAEPGDTLVVDILAVDVDNWGWTANIPGFGLLHDMFPHPHLRISQITDQYAELLPGLRIPVQPFIGTIGVALPQDGDHSLVPPRAQGGNMDIRHLVAGSRLYLPVAVKGALLSLGDTHAAQGDGEVAGTAIETNAMVTIRVHLEKNFSVTLPQLETPPHSQRHGHAWVTTGIGPDLFEAARQATRHMISLICHRTGLSAIDAYLLTSVAADLKIAEIVDVPNWVVTMHLEKQIIDGGI</sequence>
<dbReference type="Gene3D" id="2.60.120.580">
    <property type="entry name" value="Acetamidase/Formamidase-like domains"/>
    <property type="match status" value="2"/>
</dbReference>